<gene>
    <name evidence="3" type="ORF">ElyMa_004320400</name>
</gene>
<sequence>MALATEKETKKKKNKNKKKNKKKKEKKTKKKKKKKKKKGTALTAVTYHHPHCNQDTGLDRVIAKISVSARYNFKHLAELTARTRKLLLFTSVIFPFMMQFGRWFVAPVTACVPIAMWTVDWFVFAPVYWVYNHFHSKLECIELNRLLCDYQ</sequence>
<feature type="compositionally biased region" description="Basic residues" evidence="1">
    <location>
        <begin position="10"/>
        <end position="39"/>
    </location>
</feature>
<reference evidence="3 4" key="1">
    <citation type="journal article" date="2021" name="Elife">
        <title>Chloroplast acquisition without the gene transfer in kleptoplastic sea slugs, Plakobranchus ocellatus.</title>
        <authorList>
            <person name="Maeda T."/>
            <person name="Takahashi S."/>
            <person name="Yoshida T."/>
            <person name="Shimamura S."/>
            <person name="Takaki Y."/>
            <person name="Nagai Y."/>
            <person name="Toyoda A."/>
            <person name="Suzuki Y."/>
            <person name="Arimoto A."/>
            <person name="Ishii H."/>
            <person name="Satoh N."/>
            <person name="Nishiyama T."/>
            <person name="Hasebe M."/>
            <person name="Maruyama T."/>
            <person name="Minagawa J."/>
            <person name="Obokata J."/>
            <person name="Shigenobu S."/>
        </authorList>
    </citation>
    <scope>NUCLEOTIDE SEQUENCE [LARGE SCALE GENOMIC DNA]</scope>
</reference>
<keyword evidence="4" id="KW-1185">Reference proteome</keyword>
<keyword evidence="2" id="KW-1133">Transmembrane helix</keyword>
<evidence type="ECO:0000256" key="1">
    <source>
        <dbReference type="SAM" id="MobiDB-lite"/>
    </source>
</evidence>
<proteinExistence type="predicted"/>
<dbReference type="Proteomes" id="UP000762676">
    <property type="component" value="Unassembled WGS sequence"/>
</dbReference>
<feature type="region of interest" description="Disordered" evidence="1">
    <location>
        <begin position="1"/>
        <end position="41"/>
    </location>
</feature>
<accession>A0AAV4H086</accession>
<keyword evidence="2" id="KW-0472">Membrane</keyword>
<evidence type="ECO:0000256" key="2">
    <source>
        <dbReference type="SAM" id="Phobius"/>
    </source>
</evidence>
<organism evidence="3 4">
    <name type="scientific">Elysia marginata</name>
    <dbReference type="NCBI Taxonomy" id="1093978"/>
    <lineage>
        <taxon>Eukaryota</taxon>
        <taxon>Metazoa</taxon>
        <taxon>Spiralia</taxon>
        <taxon>Lophotrochozoa</taxon>
        <taxon>Mollusca</taxon>
        <taxon>Gastropoda</taxon>
        <taxon>Heterobranchia</taxon>
        <taxon>Euthyneura</taxon>
        <taxon>Panpulmonata</taxon>
        <taxon>Sacoglossa</taxon>
        <taxon>Placobranchoidea</taxon>
        <taxon>Plakobranchidae</taxon>
        <taxon>Elysia</taxon>
    </lineage>
</organism>
<feature type="transmembrane region" description="Helical" evidence="2">
    <location>
        <begin position="112"/>
        <end position="131"/>
    </location>
</feature>
<comment type="caution">
    <text evidence="3">The sequence shown here is derived from an EMBL/GenBank/DDBJ whole genome shotgun (WGS) entry which is preliminary data.</text>
</comment>
<dbReference type="AlphaFoldDB" id="A0AAV4H086"/>
<evidence type="ECO:0000313" key="3">
    <source>
        <dbReference type="EMBL" id="GFR91112.1"/>
    </source>
</evidence>
<keyword evidence="2" id="KW-0812">Transmembrane</keyword>
<name>A0AAV4H086_9GAST</name>
<dbReference type="EMBL" id="BMAT01008707">
    <property type="protein sequence ID" value="GFR91112.1"/>
    <property type="molecule type" value="Genomic_DNA"/>
</dbReference>
<evidence type="ECO:0000313" key="4">
    <source>
        <dbReference type="Proteomes" id="UP000762676"/>
    </source>
</evidence>
<protein>
    <submittedName>
        <fullName evidence="3">Uncharacterized protein</fullName>
    </submittedName>
</protein>